<dbReference type="InterPro" id="IPR015943">
    <property type="entry name" value="WD40/YVTN_repeat-like_dom_sf"/>
</dbReference>
<dbReference type="GO" id="GO:1990234">
    <property type="term" value="C:transferase complex"/>
    <property type="evidence" value="ECO:0007669"/>
    <property type="project" value="UniProtKB-ARBA"/>
</dbReference>
<keyword evidence="2" id="KW-0677">Repeat</keyword>
<evidence type="ECO:0000256" key="1">
    <source>
        <dbReference type="ARBA" id="ARBA00022574"/>
    </source>
</evidence>
<organism evidence="6 7">
    <name type="scientific">Rhizoctonia solani</name>
    <dbReference type="NCBI Taxonomy" id="456999"/>
    <lineage>
        <taxon>Eukaryota</taxon>
        <taxon>Fungi</taxon>
        <taxon>Dikarya</taxon>
        <taxon>Basidiomycota</taxon>
        <taxon>Agaricomycotina</taxon>
        <taxon>Agaricomycetes</taxon>
        <taxon>Cantharellales</taxon>
        <taxon>Ceratobasidiaceae</taxon>
        <taxon>Rhizoctonia</taxon>
    </lineage>
</organism>
<feature type="region of interest" description="Disordered" evidence="4">
    <location>
        <begin position="1"/>
        <end position="30"/>
    </location>
</feature>
<dbReference type="SUPFAM" id="SSF52540">
    <property type="entry name" value="P-loop containing nucleoside triphosphate hydrolases"/>
    <property type="match status" value="1"/>
</dbReference>
<dbReference type="InterPro" id="IPR059179">
    <property type="entry name" value="MLKL-like_MCAfunc"/>
</dbReference>
<dbReference type="InterPro" id="IPR020472">
    <property type="entry name" value="WD40_PAC1"/>
</dbReference>
<dbReference type="PANTHER" id="PTHR22847">
    <property type="entry name" value="WD40 REPEAT PROTEIN"/>
    <property type="match status" value="1"/>
</dbReference>
<dbReference type="Pfam" id="PF24883">
    <property type="entry name" value="NPHP3_N"/>
    <property type="match status" value="1"/>
</dbReference>
<dbReference type="CDD" id="cd21037">
    <property type="entry name" value="MLKL_NTD"/>
    <property type="match status" value="1"/>
</dbReference>
<dbReference type="PROSITE" id="PS50294">
    <property type="entry name" value="WD_REPEATS_REGION"/>
    <property type="match status" value="9"/>
</dbReference>
<feature type="compositionally biased region" description="Low complexity" evidence="4">
    <location>
        <begin position="19"/>
        <end position="30"/>
    </location>
</feature>
<feature type="repeat" description="WD" evidence="3">
    <location>
        <begin position="910"/>
        <end position="951"/>
    </location>
</feature>
<feature type="repeat" description="WD" evidence="3">
    <location>
        <begin position="1059"/>
        <end position="1100"/>
    </location>
</feature>
<feature type="repeat" description="WD" evidence="3">
    <location>
        <begin position="1102"/>
        <end position="1135"/>
    </location>
</feature>
<dbReference type="SMART" id="SM00320">
    <property type="entry name" value="WD40"/>
    <property type="match status" value="12"/>
</dbReference>
<evidence type="ECO:0000256" key="2">
    <source>
        <dbReference type="ARBA" id="ARBA00022737"/>
    </source>
</evidence>
<dbReference type="PRINTS" id="PR00320">
    <property type="entry name" value="GPROTEINBRPT"/>
</dbReference>
<dbReference type="SUPFAM" id="SSF50978">
    <property type="entry name" value="WD40 repeat-like"/>
    <property type="match status" value="2"/>
</dbReference>
<evidence type="ECO:0000313" key="7">
    <source>
        <dbReference type="Proteomes" id="UP000663843"/>
    </source>
</evidence>
<dbReference type="EMBL" id="CAJMWT010001080">
    <property type="protein sequence ID" value="CAE6377004.1"/>
    <property type="molecule type" value="Genomic_DNA"/>
</dbReference>
<dbReference type="Pfam" id="PF00400">
    <property type="entry name" value="WD40"/>
    <property type="match status" value="10"/>
</dbReference>
<feature type="repeat" description="WD" evidence="3">
    <location>
        <begin position="1403"/>
        <end position="1444"/>
    </location>
</feature>
<evidence type="ECO:0000256" key="3">
    <source>
        <dbReference type="PROSITE-ProRule" id="PRU00221"/>
    </source>
</evidence>
<gene>
    <name evidence="6" type="ORF">RDB_LOCUS21976</name>
</gene>
<dbReference type="InterPro" id="IPR019775">
    <property type="entry name" value="WD40_repeat_CS"/>
</dbReference>
<feature type="repeat" description="WD" evidence="3">
    <location>
        <begin position="824"/>
        <end position="865"/>
    </location>
</feature>
<evidence type="ECO:0000256" key="4">
    <source>
        <dbReference type="SAM" id="MobiDB-lite"/>
    </source>
</evidence>
<dbReference type="InterPro" id="IPR036322">
    <property type="entry name" value="WD40_repeat_dom_sf"/>
</dbReference>
<feature type="domain" description="Nephrocystin 3-like N-terminal" evidence="5">
    <location>
        <begin position="230"/>
        <end position="387"/>
    </location>
</feature>
<dbReference type="PROSITE" id="PS00678">
    <property type="entry name" value="WD_REPEATS_1"/>
    <property type="match status" value="8"/>
</dbReference>
<name>A0A8H2WEB7_9AGAM</name>
<evidence type="ECO:0000313" key="6">
    <source>
        <dbReference type="EMBL" id="CAE6377004.1"/>
    </source>
</evidence>
<feature type="repeat" description="WD" evidence="3">
    <location>
        <begin position="1360"/>
        <end position="1401"/>
    </location>
</feature>
<dbReference type="Pfam" id="PF07676">
    <property type="entry name" value="PD40"/>
    <property type="match status" value="1"/>
</dbReference>
<protein>
    <recommendedName>
        <fullName evidence="5">Nephrocystin 3-like N-terminal domain-containing protein</fullName>
    </recommendedName>
</protein>
<accession>A0A8H2WEB7</accession>
<dbReference type="CDD" id="cd00200">
    <property type="entry name" value="WD40"/>
    <property type="match status" value="2"/>
</dbReference>
<keyword evidence="1 3" id="KW-0853">WD repeat</keyword>
<dbReference type="InterPro" id="IPR027417">
    <property type="entry name" value="P-loop_NTPase"/>
</dbReference>
<feature type="repeat" description="WD" evidence="3">
    <location>
        <begin position="1013"/>
        <end position="1056"/>
    </location>
</feature>
<reference evidence="6" key="1">
    <citation type="submission" date="2021-01" db="EMBL/GenBank/DDBJ databases">
        <authorList>
            <person name="Kaushik A."/>
        </authorList>
    </citation>
    <scope>NUCLEOTIDE SEQUENCE</scope>
    <source>
        <strain evidence="6">AG2-2IIIB</strain>
    </source>
</reference>
<feature type="repeat" description="WD" evidence="3">
    <location>
        <begin position="866"/>
        <end position="909"/>
    </location>
</feature>
<dbReference type="Proteomes" id="UP000663843">
    <property type="component" value="Unassembled WGS sequence"/>
</dbReference>
<sequence length="1552" mass="172945">MPGFKNKDTGQSTREGVPGASSSTKSTKSGRSAHLAELFKKIGSSGEFGPVSTPWSVIKDIYESVERVSLVRQEYEQLQTEVEELIQFMSRLQNQKLPPALVSMIENTCNSIKQDLLTVEDKLNRDLTKRSIETIKDLDNITQLRSRIQNHIANLSLEVNCSISQTVTEIQETLPDRIVTKIQAAQRDCVHQLFIKLAPATAAMYDSGAGEQDGRGQCTPGTRVRVLNRLLAWARNSQNTSMLWVNGMAGTGKTTIAYSLCEELKSTGILTASFFCNRSRDDCKDAKRILPSIACQLAKFSHVYAYELYSILQDDWSLPTSNSKAQFKALVENPLRLPHVREALSKGAVVVIDALDECDDKFIVKQILGLFLSKGNDIPIKFIVLSRPDLEIEKEMKKIPNIQDACLDLHDQKKEEVQLDIQKYLKAALSNLEISNEKSHSGSLNSYIDKLAKKSGELFIYAATAVRFIHQYNPGQNPLLRFQNFLETSTADNSLDALYRGILDEAFSDNGLDNKFKEDMKLLLDTIICVQEPLTASQLGTLLRWRSPDKVCSTLEPLRSVIRITGPTKLVAVVHTSFSDFMVDRGRSKDHHCNMMSRHNDLAQICFECIDQIMPKFNICGLESSYQLDAEIPTLEDQVKNDITSQLFYACRNWSTHFSMSSQSRDLFESLEIFLSSNFLLWMEVLSLKKVISTGPTIIHRILDRCKDHSKRLSNLAHDAALFVTTFAANPVSQSTPHIYVSMLAFWPPSAPISKHYRQRMHGMIKMNGKVTRSARPVLLAQWPLSDEGRAAALSPNENSIVVAVGKSLQVFDLFTGREIPTPLEGHTGAINSVDFSPDGAYIASGSSDKTVRLWDVHSRQYIKSLIKHTESVYAVAFSPNKDTKLLASGSGDCLIYIWNITEDKPVYALSGHEGPVYSVKFSPSGSRVVSGSQDWTVRVWDINEKKQTIGPRKFTDLTHIPDKVSLKEPIAPDYRTYLHRMQKDFMFKNQKMHESRRSPASKLSWLIENAKTNNLSHAIFAVAFAPNLEDPHIISGCRDSTLRLWNSTNGGQICTLLDKNNSGSIMCVAFTPDGDHIISGNADGTVCIWNIKKRRVVLGPLMGHQGLVKWVGCSQDGARIFSVSIDQSIRVWDLHGEPSISPIPYSSAVKTLGFSRDGAKILSGSEDSSIHLWDAQSGQQLDKSFNLWYNAGPKRLSSNGATIYSATISPDGTQMVYASEDKMYLWNGEGQGGKQLYDSRLSYPVFSRDGTSIAASTGQTIHILDISSTRIRRPIPEDSLVTSISYSPDSLIAVGLDNGSIGIWSTEPGDPFRVKYLRGHESAITSTEFSSNGLLVSGSSDSIVRMWNVESGEETVDPIRGHTGPVHWVAFTFDNNHILSAAEGDGIYMWDVKTGAMLMGPLSWHTRSIKAVVASPNGIQIASGFNDGTIAMWNVQTYNAASEPEHRSPEVEPSTTWTMHNSGWIIDDKSKAALIWLPYDLRPFILPAKVTSANHLKYRIQLGFEGAYIGKLWFNCYQPEEGHPSTENAFWEWGKARLVDWYRSLTETLGM</sequence>
<dbReference type="SUPFAM" id="SSF101908">
    <property type="entry name" value="Putative isomerase YbhE"/>
    <property type="match status" value="1"/>
</dbReference>
<dbReference type="InterPro" id="IPR056884">
    <property type="entry name" value="NPHP3-like_N"/>
</dbReference>
<feature type="repeat" description="WD" evidence="3">
    <location>
        <begin position="1318"/>
        <end position="1358"/>
    </location>
</feature>
<dbReference type="PANTHER" id="PTHR22847:SF637">
    <property type="entry name" value="WD REPEAT DOMAIN 5B"/>
    <property type="match status" value="1"/>
</dbReference>
<dbReference type="Gene3D" id="3.40.50.300">
    <property type="entry name" value="P-loop containing nucleotide triphosphate hydrolases"/>
    <property type="match status" value="1"/>
</dbReference>
<proteinExistence type="predicted"/>
<evidence type="ECO:0000259" key="5">
    <source>
        <dbReference type="Pfam" id="PF24883"/>
    </source>
</evidence>
<dbReference type="InterPro" id="IPR001680">
    <property type="entry name" value="WD40_rpt"/>
</dbReference>
<dbReference type="InterPro" id="IPR011659">
    <property type="entry name" value="WD40"/>
</dbReference>
<dbReference type="Gene3D" id="2.130.10.10">
    <property type="entry name" value="YVTN repeat-like/Quinoprotein amine dehydrogenase"/>
    <property type="match status" value="5"/>
</dbReference>
<comment type="caution">
    <text evidence="6">The sequence shown here is derived from an EMBL/GenBank/DDBJ whole genome shotgun (WGS) entry which is preliminary data.</text>
</comment>
<feature type="repeat" description="WD" evidence="3">
    <location>
        <begin position="1146"/>
        <end position="1184"/>
    </location>
</feature>
<dbReference type="PROSITE" id="PS50082">
    <property type="entry name" value="WD_REPEATS_2"/>
    <property type="match status" value="10"/>
</dbReference>